<accession>A0A5K0UBN9</accession>
<proteinExistence type="predicted"/>
<comment type="caution">
    <text evidence="1">The sequence shown here is derived from an EMBL/GenBank/DDBJ whole genome shotgun (WGS) entry which is preliminary data.</text>
</comment>
<keyword evidence="2" id="KW-1185">Reference proteome</keyword>
<gene>
    <name evidence="1" type="ORF">YASMINEVIRUS_999</name>
</gene>
<dbReference type="EMBL" id="UPSH01000001">
    <property type="protein sequence ID" value="VBB18536.1"/>
    <property type="molecule type" value="Genomic_DNA"/>
</dbReference>
<evidence type="ECO:0000313" key="1">
    <source>
        <dbReference type="EMBL" id="VBB18536.1"/>
    </source>
</evidence>
<reference evidence="1 2" key="1">
    <citation type="submission" date="2018-10" db="EMBL/GenBank/DDBJ databases">
        <authorList>
            <consortium name="IHU Genomes"/>
        </authorList>
    </citation>
    <scope>NUCLEOTIDE SEQUENCE [LARGE SCALE GENOMIC DNA]</scope>
    <source>
        <strain evidence="1 2">A1</strain>
    </source>
</reference>
<sequence length="235" mass="27453">MNRVRRVGNIYQCLISPHRKYDTGFEYLLGSWTDESMTGFEVRTYSSYTEAECEAIEMPDIDWDRLVEFHKESYLFLRDHLTKSLARIGIATDFKHYLATPIQAKNRMFDRVIKGNEAMIEKNITTGFRTVYNMNDIISFVVINPWTHNLKVLADRLIRTERLNIFNKIEKEGVIQLVGRTDIGTSYEILLMTSVVHNWVLWREKNENVTPDRVKTALKNCLKTQRLIDATPVLG</sequence>
<organism evidence="1 2">
    <name type="scientific">Yasminevirus sp. GU-2018</name>
    <dbReference type="NCBI Taxonomy" id="2420051"/>
    <lineage>
        <taxon>Viruses</taxon>
        <taxon>Varidnaviria</taxon>
        <taxon>Bamfordvirae</taxon>
        <taxon>Nucleocytoviricota</taxon>
        <taxon>Megaviricetes</taxon>
        <taxon>Imitervirales</taxon>
        <taxon>Mimiviridae</taxon>
        <taxon>Klosneuvirinae</taxon>
        <taxon>Yasminevirus</taxon>
        <taxon>Yasminevirus saudimassiliense</taxon>
    </lineage>
</organism>
<dbReference type="Proteomes" id="UP000594342">
    <property type="component" value="Unassembled WGS sequence"/>
</dbReference>
<protein>
    <submittedName>
        <fullName evidence="1">Uncharacterized protein</fullName>
    </submittedName>
</protein>
<evidence type="ECO:0000313" key="2">
    <source>
        <dbReference type="Proteomes" id="UP000594342"/>
    </source>
</evidence>
<name>A0A5K0UBN9_9VIRU</name>